<evidence type="ECO:0000256" key="5">
    <source>
        <dbReference type="ARBA" id="ARBA00022516"/>
    </source>
</evidence>
<feature type="domain" description="O-acyltransferase WSD1-like N-terminal" evidence="12">
    <location>
        <begin position="12"/>
        <end position="280"/>
    </location>
</feature>
<evidence type="ECO:0000259" key="12">
    <source>
        <dbReference type="Pfam" id="PF03007"/>
    </source>
</evidence>
<organism evidence="14 15">
    <name type="scientific">Rhodococcus chondri</name>
    <dbReference type="NCBI Taxonomy" id="3065941"/>
    <lineage>
        <taxon>Bacteria</taxon>
        <taxon>Bacillati</taxon>
        <taxon>Actinomycetota</taxon>
        <taxon>Actinomycetes</taxon>
        <taxon>Mycobacteriales</taxon>
        <taxon>Nocardiaceae</taxon>
        <taxon>Rhodococcus</taxon>
    </lineage>
</organism>
<proteinExistence type="inferred from homology"/>
<evidence type="ECO:0000256" key="9">
    <source>
        <dbReference type="ARBA" id="ARBA00023315"/>
    </source>
</evidence>
<evidence type="ECO:0000256" key="11">
    <source>
        <dbReference type="SAM" id="MobiDB-lite"/>
    </source>
</evidence>
<keyword evidence="7" id="KW-0319">Glycerol metabolism</keyword>
<evidence type="ECO:0000256" key="1">
    <source>
        <dbReference type="ARBA" id="ARBA00004771"/>
    </source>
</evidence>
<dbReference type="PANTHER" id="PTHR31650">
    <property type="entry name" value="O-ACYLTRANSFERASE (WSD1-LIKE) FAMILY PROTEIN"/>
    <property type="match status" value="1"/>
</dbReference>
<evidence type="ECO:0000313" key="15">
    <source>
        <dbReference type="Proteomes" id="UP001331936"/>
    </source>
</evidence>
<comment type="catalytic activity">
    <reaction evidence="10">
        <text>an acyl-CoA + a 1,2-diacyl-sn-glycerol = a triacyl-sn-glycerol + CoA</text>
        <dbReference type="Rhea" id="RHEA:10868"/>
        <dbReference type="ChEBI" id="CHEBI:17815"/>
        <dbReference type="ChEBI" id="CHEBI:57287"/>
        <dbReference type="ChEBI" id="CHEBI:58342"/>
        <dbReference type="ChEBI" id="CHEBI:64615"/>
        <dbReference type="EC" id="2.3.1.20"/>
    </reaction>
</comment>
<keyword evidence="6" id="KW-0808">Transferase</keyword>
<dbReference type="InterPro" id="IPR023213">
    <property type="entry name" value="CAT-like_dom_sf"/>
</dbReference>
<dbReference type="InterPro" id="IPR045034">
    <property type="entry name" value="O-acyltransferase_WSD1-like"/>
</dbReference>
<evidence type="ECO:0000259" key="13">
    <source>
        <dbReference type="Pfam" id="PF06974"/>
    </source>
</evidence>
<feature type="region of interest" description="Disordered" evidence="11">
    <location>
        <begin position="165"/>
        <end position="185"/>
    </location>
</feature>
<accession>A0ABU7JRS2</accession>
<comment type="pathway">
    <text evidence="2">Lipid metabolism.</text>
</comment>
<dbReference type="Proteomes" id="UP001331936">
    <property type="component" value="Unassembled WGS sequence"/>
</dbReference>
<comment type="caution">
    <text evidence="14">The sequence shown here is derived from an EMBL/GenBank/DDBJ whole genome shotgun (WGS) entry which is preliminary data.</text>
</comment>
<evidence type="ECO:0000313" key="14">
    <source>
        <dbReference type="EMBL" id="MEE2032733.1"/>
    </source>
</evidence>
<dbReference type="EMBL" id="JAUZMZ010000053">
    <property type="protein sequence ID" value="MEE2032733.1"/>
    <property type="molecule type" value="Genomic_DNA"/>
</dbReference>
<dbReference type="InterPro" id="IPR004255">
    <property type="entry name" value="O-acyltransferase_WSD1_N"/>
</dbReference>
<keyword evidence="5" id="KW-0444">Lipid biosynthesis</keyword>
<evidence type="ECO:0000256" key="3">
    <source>
        <dbReference type="ARBA" id="ARBA00009587"/>
    </source>
</evidence>
<dbReference type="PANTHER" id="PTHR31650:SF1">
    <property type="entry name" value="WAX ESTER SYNTHASE_DIACYLGLYCEROL ACYLTRANSFERASE 4-RELATED"/>
    <property type="match status" value="1"/>
</dbReference>
<keyword evidence="9" id="KW-0012">Acyltransferase</keyword>
<evidence type="ECO:0000256" key="2">
    <source>
        <dbReference type="ARBA" id="ARBA00005189"/>
    </source>
</evidence>
<sequence>MITVSTTRPRYMTQADHMSWRMEEDPILRSTIVAVALLDRSPDWQRFVDMMDRGTRRVPIFRQRVVTDAVGPAPPRWVNDPEFDLSWHLRRLAVPEGGGWSDVLDFARTAAMAAFDKERPLWEFTVLSGLDSGQAAIVMKVHHALTDGIGGMQIVNEIVDFSREGTVRDDPPAAPASTDSESTSPIGGLAWYQETAGRLTWQAATTLVRRTPQLVLNPLAALRSAVSTLGSTIRFTRPVVTTNSPVMTKRSTRRRLAVLDVPIKALGHAASAGGGSINDAFLASILLGTARYHRLHDVDVARLRVTMPISLRTEGDPLGGNRVTLARFELPADISDPAELVRSIHGTVDTWRHEPAAAITPTIAGALNMLPSAVLGSMFKHVDFLASDVVGSPIPLFIAGSEVLGYYAFGPTLGSAFNVTLISFMSRCCIGINVDAESVPDIDLLAESLARGFRDVLALCPDADDVGVVVTT</sequence>
<evidence type="ECO:0000256" key="8">
    <source>
        <dbReference type="ARBA" id="ARBA00023098"/>
    </source>
</evidence>
<keyword evidence="8" id="KW-0443">Lipid metabolism</keyword>
<feature type="domain" description="O-acyltransferase WSD1 C-terminal" evidence="13">
    <location>
        <begin position="320"/>
        <end position="454"/>
    </location>
</feature>
<dbReference type="SUPFAM" id="SSF52777">
    <property type="entry name" value="CoA-dependent acyltransferases"/>
    <property type="match status" value="1"/>
</dbReference>
<reference evidence="14 15" key="1">
    <citation type="submission" date="2023-08" db="EMBL/GenBank/DDBJ databases">
        <authorList>
            <person name="Girao M."/>
            <person name="Carvalho M.F."/>
        </authorList>
    </citation>
    <scope>NUCLEOTIDE SEQUENCE [LARGE SCALE GENOMIC DNA]</scope>
    <source>
        <strain evidence="14 15">CC-R104</strain>
    </source>
</reference>
<evidence type="ECO:0000256" key="7">
    <source>
        <dbReference type="ARBA" id="ARBA00022798"/>
    </source>
</evidence>
<gene>
    <name evidence="14" type="ORF">Q8814_11515</name>
</gene>
<evidence type="ECO:0000256" key="10">
    <source>
        <dbReference type="ARBA" id="ARBA00048109"/>
    </source>
</evidence>
<dbReference type="EC" id="2.3.1.20" evidence="4"/>
<dbReference type="InterPro" id="IPR009721">
    <property type="entry name" value="O-acyltransferase_WSD1_C"/>
</dbReference>
<comment type="pathway">
    <text evidence="1">Glycerolipid metabolism; triacylglycerol biosynthesis.</text>
</comment>
<keyword evidence="15" id="KW-1185">Reference proteome</keyword>
<dbReference type="Pfam" id="PF06974">
    <property type="entry name" value="WS_DGAT_C"/>
    <property type="match status" value="1"/>
</dbReference>
<dbReference type="RefSeq" id="WP_330152149.1">
    <property type="nucleotide sequence ID" value="NZ_JAUZMZ010000053.1"/>
</dbReference>
<comment type="similarity">
    <text evidence="3">Belongs to the long-chain O-acyltransferase family.</text>
</comment>
<name>A0ABU7JRS2_9NOCA</name>
<evidence type="ECO:0000256" key="4">
    <source>
        <dbReference type="ARBA" id="ARBA00013244"/>
    </source>
</evidence>
<dbReference type="Pfam" id="PF03007">
    <property type="entry name" value="WS_DGAT_cat"/>
    <property type="match status" value="1"/>
</dbReference>
<evidence type="ECO:0000256" key="6">
    <source>
        <dbReference type="ARBA" id="ARBA00022679"/>
    </source>
</evidence>
<protein>
    <recommendedName>
        <fullName evidence="4">diacylglycerol O-acyltransferase</fullName>
        <ecNumber evidence="4">2.3.1.20</ecNumber>
    </recommendedName>
</protein>
<dbReference type="Gene3D" id="3.30.559.10">
    <property type="entry name" value="Chloramphenicol acetyltransferase-like domain"/>
    <property type="match status" value="1"/>
</dbReference>